<name>A0ABR4B7W5_9LECA</name>
<organism evidence="1 2">
    <name type="scientific">Lepraria finkii</name>
    <dbReference type="NCBI Taxonomy" id="1340010"/>
    <lineage>
        <taxon>Eukaryota</taxon>
        <taxon>Fungi</taxon>
        <taxon>Dikarya</taxon>
        <taxon>Ascomycota</taxon>
        <taxon>Pezizomycotina</taxon>
        <taxon>Lecanoromycetes</taxon>
        <taxon>OSLEUM clade</taxon>
        <taxon>Lecanoromycetidae</taxon>
        <taxon>Lecanorales</taxon>
        <taxon>Lecanorineae</taxon>
        <taxon>Stereocaulaceae</taxon>
        <taxon>Lepraria</taxon>
    </lineage>
</organism>
<comment type="caution">
    <text evidence="1">The sequence shown here is derived from an EMBL/GenBank/DDBJ whole genome shotgun (WGS) entry which is preliminary data.</text>
</comment>
<dbReference type="EMBL" id="JBHFEH010000022">
    <property type="protein sequence ID" value="KAL2053136.1"/>
    <property type="molecule type" value="Genomic_DNA"/>
</dbReference>
<dbReference type="Proteomes" id="UP001590951">
    <property type="component" value="Unassembled WGS sequence"/>
</dbReference>
<accession>A0ABR4B7W5</accession>
<evidence type="ECO:0000313" key="1">
    <source>
        <dbReference type="EMBL" id="KAL2053136.1"/>
    </source>
</evidence>
<gene>
    <name evidence="1" type="ORF">ABVK25_006460</name>
</gene>
<evidence type="ECO:0000313" key="2">
    <source>
        <dbReference type="Proteomes" id="UP001590951"/>
    </source>
</evidence>
<proteinExistence type="predicted"/>
<sequence>MTKSPMYHLFRKTRTARSQPEPHQKPLSFWPYTLLLDSVGRRFHKGKASRFQNTDLPVPKCHQSTHELPNQASDPATMIERSQAPSSFYECFYSLPRELRDLVYDHALISAKPIGRWKFCNNYSQLEEVRTLKSLLLTFNSRQVAKEACETFFAKNTFIVVPWRLVEFLGPQSRLIPEGGTLDVTACIDKIIVTIIDMDSPIPRPRSLASEFRVLLECPNLRKVIIDVHETDNFKFTGRDELCFTLCSIARICKKLRNKLGDGLKLRLRRGHKLRRANPEECYSAEDVTWLMEEQDGLDEDRDSARATFAECALAYGFSSSKTDLIYPMMRGEHNHLMLRS</sequence>
<reference evidence="1 2" key="1">
    <citation type="submission" date="2024-09" db="EMBL/GenBank/DDBJ databases">
        <title>Rethinking Asexuality: The Enigmatic Case of Functional Sexual Genes in Lepraria (Stereocaulaceae).</title>
        <authorList>
            <person name="Doellman M."/>
            <person name="Sun Y."/>
            <person name="Barcenas-Pena A."/>
            <person name="Lumbsch H.T."/>
            <person name="Grewe F."/>
        </authorList>
    </citation>
    <scope>NUCLEOTIDE SEQUENCE [LARGE SCALE GENOMIC DNA]</scope>
    <source>
        <strain evidence="1 2">Grewe 0041</strain>
    </source>
</reference>
<keyword evidence="2" id="KW-1185">Reference proteome</keyword>
<protein>
    <submittedName>
        <fullName evidence="1">Uncharacterized protein</fullName>
    </submittedName>
</protein>